<dbReference type="InterPro" id="IPR010449">
    <property type="entry name" value="Numb_domain"/>
</dbReference>
<feature type="region of interest" description="Disordered" evidence="3">
    <location>
        <begin position="559"/>
        <end position="602"/>
    </location>
</feature>
<evidence type="ECO:0000256" key="2">
    <source>
        <dbReference type="ARBA" id="ARBA00022553"/>
    </source>
</evidence>
<reference evidence="5" key="1">
    <citation type="submission" date="2021-01" db="UniProtKB">
        <authorList>
            <consortium name="EnsemblMetazoa"/>
        </authorList>
    </citation>
    <scope>IDENTIFICATION</scope>
</reference>
<dbReference type="Proteomes" id="UP000594260">
    <property type="component" value="Unplaced"/>
</dbReference>
<feature type="region of interest" description="Disordered" evidence="3">
    <location>
        <begin position="1"/>
        <end position="40"/>
    </location>
</feature>
<dbReference type="Pfam" id="PF06311">
    <property type="entry name" value="NumbF"/>
    <property type="match status" value="1"/>
</dbReference>
<feature type="compositionally biased region" description="Polar residues" evidence="3">
    <location>
        <begin position="247"/>
        <end position="257"/>
    </location>
</feature>
<name>A0A7M7JEL2_VARDE</name>
<dbReference type="InParanoid" id="A0A7M7JEL2"/>
<feature type="compositionally biased region" description="Low complexity" evidence="3">
    <location>
        <begin position="235"/>
        <end position="246"/>
    </location>
</feature>
<dbReference type="RefSeq" id="XP_022650907.1">
    <property type="nucleotide sequence ID" value="XM_022795172.1"/>
</dbReference>
<dbReference type="KEGG" id="vde:111246016"/>
<keyword evidence="1" id="KW-0217">Developmental protein</keyword>
<evidence type="ECO:0000256" key="3">
    <source>
        <dbReference type="SAM" id="MobiDB-lite"/>
    </source>
</evidence>
<dbReference type="PROSITE" id="PS01179">
    <property type="entry name" value="PID"/>
    <property type="match status" value="1"/>
</dbReference>
<dbReference type="InterPro" id="IPR006020">
    <property type="entry name" value="PTB/PI_dom"/>
</dbReference>
<dbReference type="PANTHER" id="PTHR47368:SF2">
    <property type="entry name" value="PID DOMAIN-CONTAINING PROTEIN"/>
    <property type="match status" value="1"/>
</dbReference>
<organism evidence="5 6">
    <name type="scientific">Varroa destructor</name>
    <name type="common">Honeybee mite</name>
    <dbReference type="NCBI Taxonomy" id="109461"/>
    <lineage>
        <taxon>Eukaryota</taxon>
        <taxon>Metazoa</taxon>
        <taxon>Ecdysozoa</taxon>
        <taxon>Arthropoda</taxon>
        <taxon>Chelicerata</taxon>
        <taxon>Arachnida</taxon>
        <taxon>Acari</taxon>
        <taxon>Parasitiformes</taxon>
        <taxon>Mesostigmata</taxon>
        <taxon>Gamasina</taxon>
        <taxon>Dermanyssoidea</taxon>
        <taxon>Varroidae</taxon>
        <taxon>Varroa</taxon>
    </lineage>
</organism>
<dbReference type="SUPFAM" id="SSF50729">
    <property type="entry name" value="PH domain-like"/>
    <property type="match status" value="1"/>
</dbReference>
<dbReference type="SMART" id="SM00462">
    <property type="entry name" value="PTB"/>
    <property type="match status" value="1"/>
</dbReference>
<dbReference type="RefSeq" id="XP_022650908.1">
    <property type="nucleotide sequence ID" value="XM_022795173.1"/>
</dbReference>
<dbReference type="InterPro" id="IPR016698">
    <property type="entry name" value="Numb/numb-like"/>
</dbReference>
<sequence length="721" mass="77442">MGNHQGSQMGRAGSAAGSVQHNGGTTADDPEPLPQLKRGFSLRRSKRLSKRFRSHKSMERIRRSFRDSFRRKKDVVETCSPQLWAADEVAVRQGDCSFHVKYLGALEVFESRGMTVCEEALKTLRHSRKRPVKGVLYVTGDGLRVVDDDTKDLILDQTIEKVSFCAPDRNHEKGFSYICRDGTTRRWMCHGFQASRDSGERLSHAVGCAFAVCLERKQQRDKESKDAALQVVSLQQGHQGQPGYPQTKISHGSNQAHTSNSSSHNTTTRENNNFRRAASMRCPSSAVKAPLDPQGCKPSQVPPIKAIHNPYAIERPHATASMLERQNSFRGLATIGAQSPFKRQLSLRINDLPSNRQRQRSMSLDTEATQGLVREAGQGLGSQAIPEGSPLGSQQVLSDAQGVPAASNSSALQGINNPLSVLSTSLPQGSGGPLSLGSTGGVAESSFDINIMCQQFSQGLDLLTADSGKSNPSSSFINSLSDPFDTTTISNGCIGGMNSLSGPVALTDSDRLSSSPAPLVPSTNPWAQGVQDITTTSSSLTSAVVTTSSSSPTPVGILGPASLLLSPPGDANPPRLAHQRAGQLGQLRSQSLSDTGRAQGDSLLHNPIASRYSSTNPFVTDLIQNSHTGIESSHCLTSQRNRPSNSNHNGNHSVLATSTGSGHGSQLSRTSKTVGDRTLSADNPDCPTTDSFVMKLWREQSLTFGMTKNKHKPFRVYVPNV</sequence>
<dbReference type="CDD" id="cd01268">
    <property type="entry name" value="PTB_Numb"/>
    <property type="match status" value="1"/>
</dbReference>
<dbReference type="Gene3D" id="2.30.29.30">
    <property type="entry name" value="Pleckstrin-homology domain (PH domain)/Phosphotyrosine-binding domain (PTB)"/>
    <property type="match status" value="1"/>
</dbReference>
<dbReference type="RefSeq" id="XP_022650909.1">
    <property type="nucleotide sequence ID" value="XM_022795174.1"/>
</dbReference>
<dbReference type="EnsemblMetazoa" id="XM_022795173">
    <property type="protein sequence ID" value="XP_022650908"/>
    <property type="gene ID" value="LOC111246016"/>
</dbReference>
<feature type="compositionally biased region" description="Polar residues" evidence="3">
    <location>
        <begin position="586"/>
        <end position="596"/>
    </location>
</feature>
<dbReference type="InterPro" id="IPR011993">
    <property type="entry name" value="PH-like_dom_sf"/>
</dbReference>
<keyword evidence="6" id="KW-1185">Reference proteome</keyword>
<dbReference type="EnsemblMetazoa" id="XM_022795172">
    <property type="protein sequence ID" value="XP_022650907"/>
    <property type="gene ID" value="LOC111246016"/>
</dbReference>
<dbReference type="GeneID" id="111246016"/>
<dbReference type="OrthoDB" id="10070446at2759"/>
<keyword evidence="2" id="KW-0597">Phosphoprotein</keyword>
<dbReference type="GO" id="GO:0005737">
    <property type="term" value="C:cytoplasm"/>
    <property type="evidence" value="ECO:0007669"/>
    <property type="project" value="TreeGrafter"/>
</dbReference>
<dbReference type="FunCoup" id="A0A7M7JEL2">
    <property type="interactions" value="510"/>
</dbReference>
<accession>A0A7M7JEL2</accession>
<proteinExistence type="predicted"/>
<evidence type="ECO:0000313" key="5">
    <source>
        <dbReference type="EnsemblMetazoa" id="XP_022650909"/>
    </source>
</evidence>
<feature type="compositionally biased region" description="Polar residues" evidence="3">
    <location>
        <begin position="512"/>
        <end position="526"/>
    </location>
</feature>
<evidence type="ECO:0000313" key="6">
    <source>
        <dbReference type="Proteomes" id="UP000594260"/>
    </source>
</evidence>
<protein>
    <recommendedName>
        <fullName evidence="4">PID domain-containing protein</fullName>
    </recommendedName>
</protein>
<evidence type="ECO:0000259" key="4">
    <source>
        <dbReference type="PROSITE" id="PS01179"/>
    </source>
</evidence>
<dbReference type="AlphaFoldDB" id="A0A7M7JEL2"/>
<feature type="domain" description="PID" evidence="4">
    <location>
        <begin position="96"/>
        <end position="225"/>
    </location>
</feature>
<feature type="region of interest" description="Disordered" evidence="3">
    <location>
        <begin position="233"/>
        <end position="269"/>
    </location>
</feature>
<dbReference type="PANTHER" id="PTHR47368">
    <property type="entry name" value="NUMB"/>
    <property type="match status" value="1"/>
</dbReference>
<feature type="compositionally biased region" description="Polar residues" evidence="3">
    <location>
        <begin position="631"/>
        <end position="673"/>
    </location>
</feature>
<feature type="region of interest" description="Disordered" evidence="3">
    <location>
        <begin position="380"/>
        <end position="402"/>
    </location>
</feature>
<dbReference type="EnsemblMetazoa" id="XM_022795174">
    <property type="protein sequence ID" value="XP_022650909"/>
    <property type="gene ID" value="LOC111246016"/>
</dbReference>
<dbReference type="CTD" id="8650"/>
<feature type="region of interest" description="Disordered" evidence="3">
    <location>
        <begin position="508"/>
        <end position="529"/>
    </location>
</feature>
<feature type="region of interest" description="Disordered" evidence="3">
    <location>
        <begin position="631"/>
        <end position="685"/>
    </location>
</feature>
<evidence type="ECO:0000256" key="1">
    <source>
        <dbReference type="ARBA" id="ARBA00022473"/>
    </source>
</evidence>
<dbReference type="Pfam" id="PF00640">
    <property type="entry name" value="PID"/>
    <property type="match status" value="1"/>
</dbReference>
<feature type="compositionally biased region" description="Low complexity" evidence="3">
    <location>
        <begin position="258"/>
        <end position="269"/>
    </location>
</feature>
<feature type="compositionally biased region" description="Low complexity" evidence="3">
    <location>
        <begin position="559"/>
        <end position="569"/>
    </location>
</feature>